<protein>
    <submittedName>
        <fullName evidence="3">Uncharacterized protein</fullName>
    </submittedName>
</protein>
<gene>
    <name evidence="3" type="ORF">GLOTRDRAFT_133155</name>
</gene>
<evidence type="ECO:0000313" key="4">
    <source>
        <dbReference type="Proteomes" id="UP000030669"/>
    </source>
</evidence>
<reference evidence="3 4" key="1">
    <citation type="journal article" date="2012" name="Science">
        <title>The Paleozoic origin of enzymatic lignin decomposition reconstructed from 31 fungal genomes.</title>
        <authorList>
            <person name="Floudas D."/>
            <person name="Binder M."/>
            <person name="Riley R."/>
            <person name="Barry K."/>
            <person name="Blanchette R.A."/>
            <person name="Henrissat B."/>
            <person name="Martinez A.T."/>
            <person name="Otillar R."/>
            <person name="Spatafora J.W."/>
            <person name="Yadav J.S."/>
            <person name="Aerts A."/>
            <person name="Benoit I."/>
            <person name="Boyd A."/>
            <person name="Carlson A."/>
            <person name="Copeland A."/>
            <person name="Coutinho P.M."/>
            <person name="de Vries R.P."/>
            <person name="Ferreira P."/>
            <person name="Findley K."/>
            <person name="Foster B."/>
            <person name="Gaskell J."/>
            <person name="Glotzer D."/>
            <person name="Gorecki P."/>
            <person name="Heitman J."/>
            <person name="Hesse C."/>
            <person name="Hori C."/>
            <person name="Igarashi K."/>
            <person name="Jurgens J.A."/>
            <person name="Kallen N."/>
            <person name="Kersten P."/>
            <person name="Kohler A."/>
            <person name="Kuees U."/>
            <person name="Kumar T.K.A."/>
            <person name="Kuo A."/>
            <person name="LaButti K."/>
            <person name="Larrondo L.F."/>
            <person name="Lindquist E."/>
            <person name="Ling A."/>
            <person name="Lombard V."/>
            <person name="Lucas S."/>
            <person name="Lundell T."/>
            <person name="Martin R."/>
            <person name="McLaughlin D.J."/>
            <person name="Morgenstern I."/>
            <person name="Morin E."/>
            <person name="Murat C."/>
            <person name="Nagy L.G."/>
            <person name="Nolan M."/>
            <person name="Ohm R.A."/>
            <person name="Patyshakuliyeva A."/>
            <person name="Rokas A."/>
            <person name="Ruiz-Duenas F.J."/>
            <person name="Sabat G."/>
            <person name="Salamov A."/>
            <person name="Samejima M."/>
            <person name="Schmutz J."/>
            <person name="Slot J.C."/>
            <person name="St John F."/>
            <person name="Stenlid J."/>
            <person name="Sun H."/>
            <person name="Sun S."/>
            <person name="Syed K."/>
            <person name="Tsang A."/>
            <person name="Wiebenga A."/>
            <person name="Young D."/>
            <person name="Pisabarro A."/>
            <person name="Eastwood D.C."/>
            <person name="Martin F."/>
            <person name="Cullen D."/>
            <person name="Grigoriev I.V."/>
            <person name="Hibbett D.S."/>
        </authorList>
    </citation>
    <scope>NUCLEOTIDE SEQUENCE [LARGE SCALE GENOMIC DNA]</scope>
    <source>
        <strain evidence="3 4">ATCC 11539</strain>
    </source>
</reference>
<dbReference type="EMBL" id="KB469311">
    <property type="protein sequence ID" value="EPQ51279.1"/>
    <property type="molecule type" value="Genomic_DNA"/>
</dbReference>
<evidence type="ECO:0000313" key="3">
    <source>
        <dbReference type="EMBL" id="EPQ51279.1"/>
    </source>
</evidence>
<feature type="chain" id="PRO_5004544079" evidence="2">
    <location>
        <begin position="21"/>
        <end position="94"/>
    </location>
</feature>
<dbReference type="HOGENOM" id="CLU_2386371_0_0_1"/>
<dbReference type="STRING" id="670483.S7RFI5"/>
<sequence length="94" mass="10052">MLRNDLSSHLQWVLFPGACAALVAQTKKAGGETDNEERAEGETESMLKLAGHLFAHCRRFLAVVAHSGSDQSLLSEGDESEDRGKPASTTIGIV</sequence>
<dbReference type="GeneID" id="19302658"/>
<dbReference type="RefSeq" id="XP_007870268.1">
    <property type="nucleotide sequence ID" value="XM_007872077.1"/>
</dbReference>
<name>S7RFI5_GLOTA</name>
<feature type="signal peptide" evidence="2">
    <location>
        <begin position="1"/>
        <end position="20"/>
    </location>
</feature>
<accession>S7RFI5</accession>
<dbReference type="AlphaFoldDB" id="S7RFI5"/>
<organism evidence="3 4">
    <name type="scientific">Gloeophyllum trabeum (strain ATCC 11539 / FP-39264 / Madison 617)</name>
    <name type="common">Brown rot fungus</name>
    <dbReference type="NCBI Taxonomy" id="670483"/>
    <lineage>
        <taxon>Eukaryota</taxon>
        <taxon>Fungi</taxon>
        <taxon>Dikarya</taxon>
        <taxon>Basidiomycota</taxon>
        <taxon>Agaricomycotina</taxon>
        <taxon>Agaricomycetes</taxon>
        <taxon>Gloeophyllales</taxon>
        <taxon>Gloeophyllaceae</taxon>
        <taxon>Gloeophyllum</taxon>
    </lineage>
</organism>
<keyword evidence="2" id="KW-0732">Signal</keyword>
<keyword evidence="4" id="KW-1185">Reference proteome</keyword>
<feature type="region of interest" description="Disordered" evidence="1">
    <location>
        <begin position="70"/>
        <end position="94"/>
    </location>
</feature>
<dbReference type="Proteomes" id="UP000030669">
    <property type="component" value="Unassembled WGS sequence"/>
</dbReference>
<evidence type="ECO:0000256" key="2">
    <source>
        <dbReference type="SAM" id="SignalP"/>
    </source>
</evidence>
<proteinExistence type="predicted"/>
<dbReference type="KEGG" id="gtr:GLOTRDRAFT_133155"/>
<evidence type="ECO:0000256" key="1">
    <source>
        <dbReference type="SAM" id="MobiDB-lite"/>
    </source>
</evidence>